<dbReference type="Proteomes" id="UP000325577">
    <property type="component" value="Linkage Group LG0"/>
</dbReference>
<gene>
    <name evidence="5" type="ORF">F0562_000025</name>
</gene>
<dbReference type="Pfam" id="PF17177">
    <property type="entry name" value="PPR_long"/>
    <property type="match status" value="1"/>
</dbReference>
<dbReference type="AlphaFoldDB" id="A0A5J5C413"/>
<dbReference type="InterPro" id="IPR011990">
    <property type="entry name" value="TPR-like_helical_dom_sf"/>
</dbReference>
<evidence type="ECO:0000256" key="2">
    <source>
        <dbReference type="PROSITE-ProRule" id="PRU00708"/>
    </source>
</evidence>
<dbReference type="InterPro" id="IPR033443">
    <property type="entry name" value="PROP1-like_PPR_dom"/>
</dbReference>
<evidence type="ECO:0000313" key="5">
    <source>
        <dbReference type="EMBL" id="KAA8548341.1"/>
    </source>
</evidence>
<evidence type="ECO:0000259" key="4">
    <source>
        <dbReference type="Pfam" id="PF17177"/>
    </source>
</evidence>
<feature type="compositionally biased region" description="Basic residues" evidence="3">
    <location>
        <begin position="52"/>
        <end position="62"/>
    </location>
</feature>
<feature type="repeat" description="PPR" evidence="2">
    <location>
        <begin position="128"/>
        <end position="162"/>
    </location>
</feature>
<dbReference type="OrthoDB" id="185373at2759"/>
<keyword evidence="1" id="KW-0677">Repeat</keyword>
<sequence length="406" mass="47128">MEMLLNLDISCKTTRPWRFNNNKNSLCKTLITKTSTTLIVSSSSINPSAPLHPKRKSQHRPPLHNANPHSKNSTKQTTLLVESFHEDDEDWTNDQFWAFIKFLIQTSRSKEILQVFDLWKNLEKLRINEFNYEKILRLLVEERQMEDAVSALRGMKSHGLSPSLEIYNSVIHGFASKGKFEDALFYLKEMEEINLKPDTETYDGLIEAYGTYKMYDEMGKCVKKMEYDGCSFDHVTYNLLIREFSRAGLLKRMERVYQTLLSKRMDLQASTLVAMLESYANFGILDKMEKVYRRALKSKTPLKEDLIRKLAKVYVENHMFSRLDDLGVDLSSKVGRTDLVWCLRMLSHAHLLSRKGMNSIVHEMELENVPWNVTVANIILLAYLKMKDLKHMKAAFSGTTSTIRET</sequence>
<dbReference type="Gene3D" id="1.25.40.10">
    <property type="entry name" value="Tetratricopeptide repeat domain"/>
    <property type="match status" value="2"/>
</dbReference>
<organism evidence="5 6">
    <name type="scientific">Nyssa sinensis</name>
    <dbReference type="NCBI Taxonomy" id="561372"/>
    <lineage>
        <taxon>Eukaryota</taxon>
        <taxon>Viridiplantae</taxon>
        <taxon>Streptophyta</taxon>
        <taxon>Embryophyta</taxon>
        <taxon>Tracheophyta</taxon>
        <taxon>Spermatophyta</taxon>
        <taxon>Magnoliopsida</taxon>
        <taxon>eudicotyledons</taxon>
        <taxon>Gunneridae</taxon>
        <taxon>Pentapetalae</taxon>
        <taxon>asterids</taxon>
        <taxon>Cornales</taxon>
        <taxon>Nyssaceae</taxon>
        <taxon>Nyssa</taxon>
    </lineage>
</organism>
<protein>
    <recommendedName>
        <fullName evidence="4">PROP1-like PPR domain-containing protein</fullName>
    </recommendedName>
</protein>
<accession>A0A5J5C413</accession>
<dbReference type="NCBIfam" id="TIGR00756">
    <property type="entry name" value="PPR"/>
    <property type="match status" value="2"/>
</dbReference>
<reference evidence="5 6" key="1">
    <citation type="submission" date="2019-09" db="EMBL/GenBank/DDBJ databases">
        <title>A chromosome-level genome assembly of the Chinese tupelo Nyssa sinensis.</title>
        <authorList>
            <person name="Yang X."/>
            <person name="Kang M."/>
            <person name="Yang Y."/>
            <person name="Xiong H."/>
            <person name="Wang M."/>
            <person name="Zhang Z."/>
            <person name="Wang Z."/>
            <person name="Wu H."/>
            <person name="Ma T."/>
            <person name="Liu J."/>
            <person name="Xi Z."/>
        </authorList>
    </citation>
    <scope>NUCLEOTIDE SEQUENCE [LARGE SCALE GENOMIC DNA]</scope>
    <source>
        <strain evidence="5">J267</strain>
        <tissue evidence="5">Leaf</tissue>
    </source>
</reference>
<feature type="repeat" description="PPR" evidence="2">
    <location>
        <begin position="163"/>
        <end position="197"/>
    </location>
</feature>
<proteinExistence type="predicted"/>
<evidence type="ECO:0000313" key="6">
    <source>
        <dbReference type="Proteomes" id="UP000325577"/>
    </source>
</evidence>
<dbReference type="PROSITE" id="PS51375">
    <property type="entry name" value="PPR"/>
    <property type="match status" value="3"/>
</dbReference>
<dbReference type="PANTHER" id="PTHR47493:SF3">
    <property type="entry name" value="PENTACOTRIPEPTIDE-REPEAT REGION OF PRORP DOMAIN-CONTAINING PROTEIN"/>
    <property type="match status" value="1"/>
</dbReference>
<evidence type="ECO:0000256" key="3">
    <source>
        <dbReference type="SAM" id="MobiDB-lite"/>
    </source>
</evidence>
<dbReference type="EMBL" id="CM018031">
    <property type="protein sequence ID" value="KAA8548341.1"/>
    <property type="molecule type" value="Genomic_DNA"/>
</dbReference>
<keyword evidence="6" id="KW-1185">Reference proteome</keyword>
<feature type="region of interest" description="Disordered" evidence="3">
    <location>
        <begin position="43"/>
        <end position="75"/>
    </location>
</feature>
<dbReference type="InterPro" id="IPR002885">
    <property type="entry name" value="PPR_rpt"/>
</dbReference>
<feature type="repeat" description="PPR" evidence="2">
    <location>
        <begin position="233"/>
        <end position="267"/>
    </location>
</feature>
<feature type="domain" description="PROP1-like PPR" evidence="4">
    <location>
        <begin position="111"/>
        <end position="264"/>
    </location>
</feature>
<name>A0A5J5C413_9ASTE</name>
<dbReference type="PANTHER" id="PTHR47493">
    <property type="entry name" value="OS08G0520200 PROTEIN"/>
    <property type="match status" value="1"/>
</dbReference>
<evidence type="ECO:0000256" key="1">
    <source>
        <dbReference type="ARBA" id="ARBA00022737"/>
    </source>
</evidence>